<gene>
    <name evidence="2" type="ORF">CANARDRAFT_9260</name>
</gene>
<accession>A0A1E4SW26</accession>
<feature type="signal peptide" evidence="1">
    <location>
        <begin position="1"/>
        <end position="15"/>
    </location>
</feature>
<keyword evidence="1" id="KW-0732">Signal</keyword>
<protein>
    <submittedName>
        <fullName evidence="2">Uncharacterized protein</fullName>
    </submittedName>
</protein>
<evidence type="ECO:0000256" key="1">
    <source>
        <dbReference type="SAM" id="SignalP"/>
    </source>
</evidence>
<dbReference type="OrthoDB" id="3988534at2759"/>
<sequence>MKFLIYLLLWGSVQSAIIPLKISELYSKTKTQKVLKLHSETSSYVDYHNLLLNNQVQGSGFEIYAKDIKSYETKFDVKRTSGILIAKEYFTKENLHRLGLRKTIESSKSLEVTGLKNGFLGLKKLLIPLKTRAVALLNSEKPVEITGSFPLGVIKNLQLLDYSLLIPISYLTENGDIHRLLKSSSLQHAIKSKDLLFYNNEDKIQFEDPMIIALFGEDKVFKSKGGAVELFTNPWYEAFCSFEWVNSAFCFINKVESSSCVKIRNMKLHTDIVPAFANGHLNYNGISRGKTSKGTEKNKRELDVTSLEPQFSKFSIFQNSTLDYNYAQHKADNAFKAFKIQVSDPKLHPNTNKYRNVTLYDQNEQDQTIKPTGKYIIDHKHLNPYPKEPRSPHYAQLIFPSYMYSTKPSMV</sequence>
<evidence type="ECO:0000313" key="3">
    <source>
        <dbReference type="Proteomes" id="UP000094801"/>
    </source>
</evidence>
<organism evidence="2 3">
    <name type="scientific">[Candida] arabinofermentans NRRL YB-2248</name>
    <dbReference type="NCBI Taxonomy" id="983967"/>
    <lineage>
        <taxon>Eukaryota</taxon>
        <taxon>Fungi</taxon>
        <taxon>Dikarya</taxon>
        <taxon>Ascomycota</taxon>
        <taxon>Saccharomycotina</taxon>
        <taxon>Pichiomycetes</taxon>
        <taxon>Pichiales</taxon>
        <taxon>Pichiaceae</taxon>
        <taxon>Ogataea</taxon>
        <taxon>Ogataea/Candida clade</taxon>
    </lineage>
</organism>
<feature type="chain" id="PRO_5013244031" evidence="1">
    <location>
        <begin position="16"/>
        <end position="411"/>
    </location>
</feature>
<reference evidence="3" key="1">
    <citation type="submission" date="2016-04" db="EMBL/GenBank/DDBJ databases">
        <title>Comparative genomics of biotechnologically important yeasts.</title>
        <authorList>
            <consortium name="DOE Joint Genome Institute"/>
            <person name="Riley R."/>
            <person name="Haridas S."/>
            <person name="Wolfe K.H."/>
            <person name="Lopes M.R."/>
            <person name="Hittinger C.T."/>
            <person name="Goker M."/>
            <person name="Salamov A."/>
            <person name="Wisecaver J."/>
            <person name="Long T.M."/>
            <person name="Aerts A.L."/>
            <person name="Barry K."/>
            <person name="Choi C."/>
            <person name="Clum A."/>
            <person name="Coughlan A.Y."/>
            <person name="Deshpande S."/>
            <person name="Douglass A.P."/>
            <person name="Hanson S.J."/>
            <person name="Klenk H.-P."/>
            <person name="Labutti K."/>
            <person name="Lapidus A."/>
            <person name="Lindquist E."/>
            <person name="Lipzen A."/>
            <person name="Meier-Kolthoff J.P."/>
            <person name="Ohm R.A."/>
            <person name="Otillar R.P."/>
            <person name="Pangilinan J."/>
            <person name="Peng Y."/>
            <person name="Rokas A."/>
            <person name="Rosa C.A."/>
            <person name="Scheuner C."/>
            <person name="Sibirny A.A."/>
            <person name="Slot J.C."/>
            <person name="Stielow J.B."/>
            <person name="Sun H."/>
            <person name="Kurtzman C.P."/>
            <person name="Blackwell M."/>
            <person name="Grigoriev I.V."/>
            <person name="Jeffries T.W."/>
        </authorList>
    </citation>
    <scope>NUCLEOTIDE SEQUENCE [LARGE SCALE GENOMIC DNA]</scope>
    <source>
        <strain evidence="3">NRRL YB-2248</strain>
    </source>
</reference>
<evidence type="ECO:0000313" key="2">
    <source>
        <dbReference type="EMBL" id="ODV83696.1"/>
    </source>
</evidence>
<name>A0A1E4SW26_9ASCO</name>
<keyword evidence="3" id="KW-1185">Reference proteome</keyword>
<proteinExistence type="predicted"/>
<dbReference type="EMBL" id="KV453861">
    <property type="protein sequence ID" value="ODV83696.1"/>
    <property type="molecule type" value="Genomic_DNA"/>
</dbReference>
<dbReference type="AlphaFoldDB" id="A0A1E4SW26"/>
<dbReference type="Proteomes" id="UP000094801">
    <property type="component" value="Unassembled WGS sequence"/>
</dbReference>